<gene>
    <name evidence="3" type="ORF">NCTC12195_00722</name>
    <name evidence="2" type="ORF">SGA02_23230</name>
</gene>
<feature type="transmembrane region" description="Helical" evidence="1">
    <location>
        <begin position="34"/>
        <end position="54"/>
    </location>
</feature>
<evidence type="ECO:0008006" key="6">
    <source>
        <dbReference type="Google" id="ProtNLM"/>
    </source>
</evidence>
<dbReference type="AlphaFoldDB" id="A0A380FBM6"/>
<evidence type="ECO:0000256" key="1">
    <source>
        <dbReference type="SAM" id="Phobius"/>
    </source>
</evidence>
<reference evidence="2 5" key="2">
    <citation type="submission" date="2019-07" db="EMBL/GenBank/DDBJ databases">
        <title>Whole genome shotgun sequence of Staphylococcus gallinarum NBRC 109767.</title>
        <authorList>
            <person name="Hosoyama A."/>
            <person name="Uohara A."/>
            <person name="Ohji S."/>
            <person name="Ichikawa N."/>
        </authorList>
    </citation>
    <scope>NUCLEOTIDE SEQUENCE [LARGE SCALE GENOMIC DNA]</scope>
    <source>
        <strain evidence="2 5">NBRC 109767</strain>
    </source>
</reference>
<dbReference type="Proteomes" id="UP000255277">
    <property type="component" value="Unassembled WGS sequence"/>
</dbReference>
<keyword evidence="1" id="KW-1133">Transmembrane helix</keyword>
<sequence length="58" mass="6569">MLYFAILLIIIGVVLLIINKFTPKRKDVSKKQSYISFGVICLIVGVFWLIGAIIKMNL</sequence>
<evidence type="ECO:0000313" key="4">
    <source>
        <dbReference type="Proteomes" id="UP000255277"/>
    </source>
</evidence>
<evidence type="ECO:0000313" key="5">
    <source>
        <dbReference type="Proteomes" id="UP000321057"/>
    </source>
</evidence>
<organism evidence="3 4">
    <name type="scientific">Staphylococcus gallinarum</name>
    <dbReference type="NCBI Taxonomy" id="1293"/>
    <lineage>
        <taxon>Bacteria</taxon>
        <taxon>Bacillati</taxon>
        <taxon>Bacillota</taxon>
        <taxon>Bacilli</taxon>
        <taxon>Bacillales</taxon>
        <taxon>Staphylococcaceae</taxon>
        <taxon>Staphylococcus</taxon>
    </lineage>
</organism>
<keyword evidence="1" id="KW-0812">Transmembrane</keyword>
<keyword evidence="1" id="KW-0472">Membrane</keyword>
<name>A0A380FBM6_STAGA</name>
<protein>
    <recommendedName>
        <fullName evidence="6">Mid2-like cell wall stress sensor domain protein</fullName>
    </recommendedName>
</protein>
<accession>A0A380FBM6</accession>
<keyword evidence="5" id="KW-1185">Reference proteome</keyword>
<dbReference type="EMBL" id="BKAX01000006">
    <property type="protein sequence ID" value="GEQ06495.1"/>
    <property type="molecule type" value="Genomic_DNA"/>
</dbReference>
<evidence type="ECO:0000313" key="2">
    <source>
        <dbReference type="EMBL" id="GEQ06495.1"/>
    </source>
</evidence>
<dbReference type="Proteomes" id="UP000321057">
    <property type="component" value="Unassembled WGS sequence"/>
</dbReference>
<reference evidence="3 4" key="1">
    <citation type="submission" date="2018-06" db="EMBL/GenBank/DDBJ databases">
        <authorList>
            <consortium name="Pathogen Informatics"/>
            <person name="Doyle S."/>
        </authorList>
    </citation>
    <scope>NUCLEOTIDE SEQUENCE [LARGE SCALE GENOMIC DNA]</scope>
    <source>
        <strain evidence="3 4">NCTC12195</strain>
    </source>
</reference>
<dbReference type="EMBL" id="UHDK01000001">
    <property type="protein sequence ID" value="SUM31315.1"/>
    <property type="molecule type" value="Genomic_DNA"/>
</dbReference>
<evidence type="ECO:0000313" key="3">
    <source>
        <dbReference type="EMBL" id="SUM31315.1"/>
    </source>
</evidence>
<dbReference type="RefSeq" id="WP_162846361.1">
    <property type="nucleotide sequence ID" value="NZ_BKAX01000006.1"/>
</dbReference>
<proteinExistence type="predicted"/>
<feature type="transmembrane region" description="Helical" evidence="1">
    <location>
        <begin position="6"/>
        <end position="22"/>
    </location>
</feature>